<gene>
    <name evidence="1" type="ORF">IP93_03010</name>
</gene>
<reference evidence="1 2" key="1">
    <citation type="journal article" date="2015" name="Stand. Genomic Sci.">
        <title>Genomic Encyclopedia of Bacterial and Archaeal Type Strains, Phase III: the genomes of soil and plant-associated and newly described type strains.</title>
        <authorList>
            <person name="Whitman W.B."/>
            <person name="Woyke T."/>
            <person name="Klenk H.P."/>
            <person name="Zhou Y."/>
            <person name="Lilburn T.G."/>
            <person name="Beck B.J."/>
            <person name="De Vos P."/>
            <person name="Vandamme P."/>
            <person name="Eisen J.A."/>
            <person name="Garrity G."/>
            <person name="Hugenholtz P."/>
            <person name="Kyrpides N.C."/>
        </authorList>
    </citation>
    <scope>NUCLEOTIDE SEQUENCE [LARGE SCALE GENOMIC DNA]</scope>
    <source>
        <strain evidence="1 2">CGMCC 1.10136</strain>
    </source>
</reference>
<keyword evidence="2" id="KW-1185">Reference proteome</keyword>
<proteinExistence type="predicted"/>
<dbReference type="Proteomes" id="UP000316471">
    <property type="component" value="Unassembled WGS sequence"/>
</dbReference>
<sequence>MRNVALRLRVDPPYPGESMSSFLGRTAQFYAMPVPTLLTDLMQGEAWSVMTQ</sequence>
<dbReference type="EMBL" id="VLKP01000018">
    <property type="protein sequence ID" value="TWI05721.1"/>
    <property type="molecule type" value="Genomic_DNA"/>
</dbReference>
<evidence type="ECO:0000313" key="2">
    <source>
        <dbReference type="Proteomes" id="UP000316471"/>
    </source>
</evidence>
<comment type="caution">
    <text evidence="1">The sequence shown here is derived from an EMBL/GenBank/DDBJ whole genome shotgun (WGS) entry which is preliminary data.</text>
</comment>
<protein>
    <submittedName>
        <fullName evidence="1">Uncharacterized protein</fullName>
    </submittedName>
</protein>
<dbReference type="AlphaFoldDB" id="A0A562LDJ3"/>
<name>A0A562LDJ3_9GAMM</name>
<evidence type="ECO:0000313" key="1">
    <source>
        <dbReference type="EMBL" id="TWI05721.1"/>
    </source>
</evidence>
<accession>A0A562LDJ3</accession>
<organism evidence="1 2">
    <name type="scientific">Aerolutibacter ruishenii</name>
    <dbReference type="NCBI Taxonomy" id="686800"/>
    <lineage>
        <taxon>Bacteria</taxon>
        <taxon>Pseudomonadati</taxon>
        <taxon>Pseudomonadota</taxon>
        <taxon>Gammaproteobacteria</taxon>
        <taxon>Lysobacterales</taxon>
        <taxon>Lysobacteraceae</taxon>
        <taxon>Aerolutibacter</taxon>
    </lineage>
</organism>